<dbReference type="Pfam" id="PF13483">
    <property type="entry name" value="Lactamase_B_3"/>
    <property type="match status" value="1"/>
</dbReference>
<protein>
    <submittedName>
        <fullName evidence="1">MBL fold metallo-hydrolase</fullName>
    </submittedName>
</protein>
<organism evidence="1 2">
    <name type="scientific">Wansuia hejianensis</name>
    <dbReference type="NCBI Taxonomy" id="2763667"/>
    <lineage>
        <taxon>Bacteria</taxon>
        <taxon>Bacillati</taxon>
        <taxon>Bacillota</taxon>
        <taxon>Clostridia</taxon>
        <taxon>Lachnospirales</taxon>
        <taxon>Lachnospiraceae</taxon>
        <taxon>Wansuia</taxon>
    </lineage>
</organism>
<dbReference type="SUPFAM" id="SSF56281">
    <property type="entry name" value="Metallo-hydrolase/oxidoreductase"/>
    <property type="match status" value="1"/>
</dbReference>
<evidence type="ECO:0000313" key="1">
    <source>
        <dbReference type="EMBL" id="MBC8590935.1"/>
    </source>
</evidence>
<dbReference type="EMBL" id="JACRTK010000003">
    <property type="protein sequence ID" value="MBC8590935.1"/>
    <property type="molecule type" value="Genomic_DNA"/>
</dbReference>
<accession>A0A926F2V3</accession>
<dbReference type="Gene3D" id="3.60.15.10">
    <property type="entry name" value="Ribonuclease Z/Hydroxyacylglutathione hydrolase-like"/>
    <property type="match status" value="1"/>
</dbReference>
<dbReference type="Proteomes" id="UP000601522">
    <property type="component" value="Unassembled WGS sequence"/>
</dbReference>
<gene>
    <name evidence="1" type="ORF">H8689_07395</name>
</gene>
<keyword evidence="2" id="KW-1185">Reference proteome</keyword>
<dbReference type="InterPro" id="IPR036866">
    <property type="entry name" value="RibonucZ/Hydroxyglut_hydro"/>
</dbReference>
<proteinExistence type="predicted"/>
<evidence type="ECO:0000313" key="2">
    <source>
        <dbReference type="Proteomes" id="UP000601522"/>
    </source>
</evidence>
<dbReference type="PANTHER" id="PTHR42967">
    <property type="entry name" value="METAL DEPENDENT HYDROLASE"/>
    <property type="match status" value="1"/>
</dbReference>
<name>A0A926F2V3_9FIRM</name>
<comment type="caution">
    <text evidence="1">The sequence shown here is derived from an EMBL/GenBank/DDBJ whole genome shotgun (WGS) entry which is preliminary data.</text>
</comment>
<reference evidence="1 2" key="1">
    <citation type="submission" date="2020-08" db="EMBL/GenBank/DDBJ databases">
        <title>Genome public.</title>
        <authorList>
            <person name="Liu C."/>
            <person name="Sun Q."/>
        </authorList>
    </citation>
    <scope>NUCLEOTIDE SEQUENCE [LARGE SCALE GENOMIC DNA]</scope>
    <source>
        <strain evidence="1 2">NSJ-26</strain>
    </source>
</reference>
<sequence length="233" mass="27481">MEVDILEKLNILVEHIYHSGFTIETKDKYLVFDYYKGNIDLSPKKTYVFVSHGHGDHFNPKILDWKKKKNNIKYIFSDDVPINNKDEDIIFLKAYEDIVLDNIKITSFGSTDIGLSFLVEIDDINIFFAGDLNWWHWKNDSKKEKLSMEKAFKEEIQRLKGKDVHIGFLPVDPRLEGFFHLAGDYFIKEIKPKYFFPMHFGDKYNTSTKFIHKIGNSSTNIVEINRENQIFQL</sequence>
<dbReference type="AlphaFoldDB" id="A0A926F2V3"/>
<dbReference type="PANTHER" id="PTHR42967:SF1">
    <property type="entry name" value="MBL FOLD METALLO-HYDROLASE"/>
    <property type="match status" value="1"/>
</dbReference>